<protein>
    <submittedName>
        <fullName evidence="7">ABC transporter ATP-binding protein</fullName>
    </submittedName>
</protein>
<keyword evidence="4" id="KW-0547">Nucleotide-binding</keyword>
<dbReference type="Proteomes" id="UP000739565">
    <property type="component" value="Unassembled WGS sequence"/>
</dbReference>
<evidence type="ECO:0000313" key="7">
    <source>
        <dbReference type="EMBL" id="MBZ1351996.1"/>
    </source>
</evidence>
<dbReference type="PROSITE" id="PS50893">
    <property type="entry name" value="ABC_TRANSPORTER_2"/>
    <property type="match status" value="1"/>
</dbReference>
<keyword evidence="5 7" id="KW-0067">ATP-binding</keyword>
<evidence type="ECO:0000256" key="4">
    <source>
        <dbReference type="ARBA" id="ARBA00022741"/>
    </source>
</evidence>
<dbReference type="SMART" id="SM00382">
    <property type="entry name" value="AAA"/>
    <property type="match status" value="1"/>
</dbReference>
<reference evidence="7" key="1">
    <citation type="submission" date="2021-07" db="EMBL/GenBank/DDBJ databases">
        <title>New genus and species of the family Alcaligenaceae.</title>
        <authorList>
            <person name="Hahn M.W."/>
        </authorList>
    </citation>
    <scope>NUCLEOTIDE SEQUENCE</scope>
    <source>
        <strain evidence="7">LF4-65</strain>
    </source>
</reference>
<dbReference type="GO" id="GO:0005524">
    <property type="term" value="F:ATP binding"/>
    <property type="evidence" value="ECO:0007669"/>
    <property type="project" value="UniProtKB-KW"/>
</dbReference>
<evidence type="ECO:0000256" key="5">
    <source>
        <dbReference type="ARBA" id="ARBA00022840"/>
    </source>
</evidence>
<comment type="caution">
    <text evidence="7">The sequence shown here is derived from an EMBL/GenBank/DDBJ whole genome shotgun (WGS) entry which is preliminary data.</text>
</comment>
<proteinExistence type="inferred from homology"/>
<organism evidence="7 8">
    <name type="scientific">Zwartia hollandica</name>
    <dbReference type="NCBI Taxonomy" id="324606"/>
    <lineage>
        <taxon>Bacteria</taxon>
        <taxon>Pseudomonadati</taxon>
        <taxon>Pseudomonadota</taxon>
        <taxon>Betaproteobacteria</taxon>
        <taxon>Burkholderiales</taxon>
        <taxon>Alcaligenaceae</taxon>
        <taxon>Zwartia</taxon>
    </lineage>
</organism>
<keyword evidence="3" id="KW-1003">Cell membrane</keyword>
<dbReference type="InterPro" id="IPR050153">
    <property type="entry name" value="Metal_Ion_Import_ABC"/>
</dbReference>
<dbReference type="PANTHER" id="PTHR42734">
    <property type="entry name" value="METAL TRANSPORT SYSTEM ATP-BINDING PROTEIN TM_0124-RELATED"/>
    <property type="match status" value="1"/>
</dbReference>
<evidence type="ECO:0000256" key="1">
    <source>
        <dbReference type="ARBA" id="ARBA00005417"/>
    </source>
</evidence>
<feature type="domain" description="ABC transporter" evidence="6">
    <location>
        <begin position="14"/>
        <end position="242"/>
    </location>
</feature>
<dbReference type="InterPro" id="IPR017871">
    <property type="entry name" value="ABC_transporter-like_CS"/>
</dbReference>
<dbReference type="PROSITE" id="PS00211">
    <property type="entry name" value="ABC_TRANSPORTER_1"/>
    <property type="match status" value="1"/>
</dbReference>
<dbReference type="AlphaFoldDB" id="A0A953T5U7"/>
<comment type="similarity">
    <text evidence="1">Belongs to the ABC transporter superfamily.</text>
</comment>
<dbReference type="Pfam" id="PF00005">
    <property type="entry name" value="ABC_tran"/>
    <property type="match status" value="1"/>
</dbReference>
<keyword evidence="3" id="KW-0472">Membrane</keyword>
<dbReference type="RefSeq" id="WP_259662400.1">
    <property type="nucleotide sequence ID" value="NZ_JAHXRI010000025.1"/>
</dbReference>
<keyword evidence="2" id="KW-0813">Transport</keyword>
<gene>
    <name evidence="7" type="ORF">KZZ10_15230</name>
</gene>
<dbReference type="CDD" id="cd03235">
    <property type="entry name" value="ABC_Metallic_Cations"/>
    <property type="match status" value="1"/>
</dbReference>
<evidence type="ECO:0000256" key="2">
    <source>
        <dbReference type="ARBA" id="ARBA00022448"/>
    </source>
</evidence>
<dbReference type="GO" id="GO:0016887">
    <property type="term" value="F:ATP hydrolysis activity"/>
    <property type="evidence" value="ECO:0007669"/>
    <property type="project" value="InterPro"/>
</dbReference>
<dbReference type="InterPro" id="IPR003593">
    <property type="entry name" value="AAA+_ATPase"/>
</dbReference>
<accession>A0A953T5U7</accession>
<sequence length="261" mass="28608">MDKLTKQGSFAPEIALTNLTIAYDGHPAVHHLSGTFASGSLTAIVGPNGAGKSTLLSALSGQLKGIEGSIRFGDASRIDLAYLPQQSAIDRDFPVRVLDVVVLGAWKIMGSFLPASREIKQRATEMLAAVGLVGFERRFIGELSVGQLQRVLFARLLMQDAPVILLDEPFNALDTRTVEDLLQVVLDWHHHSRTVIAVLHDLEMVRQYFPQTLLLAREAIAWDATQAVLSTDNLSRARATAEYWDDRAPWCVRAPEAGGRL</sequence>
<dbReference type="InterPro" id="IPR003439">
    <property type="entry name" value="ABC_transporter-like_ATP-bd"/>
</dbReference>
<dbReference type="InterPro" id="IPR027417">
    <property type="entry name" value="P-loop_NTPase"/>
</dbReference>
<evidence type="ECO:0000259" key="6">
    <source>
        <dbReference type="PROSITE" id="PS50893"/>
    </source>
</evidence>
<dbReference type="EMBL" id="JAHXRI010000025">
    <property type="protein sequence ID" value="MBZ1351996.1"/>
    <property type="molecule type" value="Genomic_DNA"/>
</dbReference>
<dbReference type="SUPFAM" id="SSF52540">
    <property type="entry name" value="P-loop containing nucleoside triphosphate hydrolases"/>
    <property type="match status" value="1"/>
</dbReference>
<name>A0A953T5U7_9BURK</name>
<evidence type="ECO:0000313" key="8">
    <source>
        <dbReference type="Proteomes" id="UP000739565"/>
    </source>
</evidence>
<evidence type="ECO:0000256" key="3">
    <source>
        <dbReference type="ARBA" id="ARBA00022475"/>
    </source>
</evidence>
<dbReference type="Gene3D" id="3.40.50.300">
    <property type="entry name" value="P-loop containing nucleotide triphosphate hydrolases"/>
    <property type="match status" value="1"/>
</dbReference>
<dbReference type="PANTHER" id="PTHR42734:SF5">
    <property type="entry name" value="IRON TRANSPORT SYSTEM ATP-BINDING PROTEIN HI_0361-RELATED"/>
    <property type="match status" value="1"/>
</dbReference>
<keyword evidence="8" id="KW-1185">Reference proteome</keyword>